<organism evidence="1 2">
    <name type="scientific">Psychroflexus longus</name>
    <dbReference type="NCBI Taxonomy" id="2873596"/>
    <lineage>
        <taxon>Bacteria</taxon>
        <taxon>Pseudomonadati</taxon>
        <taxon>Bacteroidota</taxon>
        <taxon>Flavobacteriia</taxon>
        <taxon>Flavobacteriales</taxon>
        <taxon>Flavobacteriaceae</taxon>
        <taxon>Psychroflexus</taxon>
    </lineage>
</organism>
<proteinExistence type="predicted"/>
<keyword evidence="2" id="KW-1185">Reference proteome</keyword>
<dbReference type="RefSeq" id="WP_224461017.1">
    <property type="nucleotide sequence ID" value="NZ_JAIQZE010000006.1"/>
</dbReference>
<evidence type="ECO:0000313" key="2">
    <source>
        <dbReference type="Proteomes" id="UP001199314"/>
    </source>
</evidence>
<protein>
    <submittedName>
        <fullName evidence="1">DUF6146 family protein</fullName>
    </submittedName>
</protein>
<reference evidence="2" key="1">
    <citation type="submission" date="2023-07" db="EMBL/GenBank/DDBJ databases">
        <title>Novel species isolated from saline lakes on Tibetan Plateau.</title>
        <authorList>
            <person name="Lu H."/>
        </authorList>
    </citation>
    <scope>NUCLEOTIDE SEQUENCE [LARGE SCALE GENOMIC DNA]</scope>
    <source>
        <strain evidence="2">CAK8W</strain>
    </source>
</reference>
<sequence>MKFFLPLVFLICTVSCSVQKERTSTDVSDDKIQNDTLRIANDSLEYEIIIFEPGFNSWLVTQKPRGYYNQNYLEQRNRTFVINYNQRVLNPFRFDPNLYPQQINYEYNVDYGYEVNYLLYFYFVYFQQKYGQKLR</sequence>
<name>A0ABS7XI75_9FLAO</name>
<accession>A0ABS7XI75</accession>
<dbReference type="Pfam" id="PF19643">
    <property type="entry name" value="DUF6146"/>
    <property type="match status" value="1"/>
</dbReference>
<comment type="caution">
    <text evidence="1">The sequence shown here is derived from an EMBL/GenBank/DDBJ whole genome shotgun (WGS) entry which is preliminary data.</text>
</comment>
<dbReference type="InterPro" id="IPR046144">
    <property type="entry name" value="DUF6146"/>
</dbReference>
<gene>
    <name evidence="1" type="ORF">LB452_06985</name>
</gene>
<dbReference type="EMBL" id="JAIQZE010000006">
    <property type="protein sequence ID" value="MBZ9778663.1"/>
    <property type="molecule type" value="Genomic_DNA"/>
</dbReference>
<dbReference type="Proteomes" id="UP001199314">
    <property type="component" value="Unassembled WGS sequence"/>
</dbReference>
<evidence type="ECO:0000313" key="1">
    <source>
        <dbReference type="EMBL" id="MBZ9778663.1"/>
    </source>
</evidence>